<dbReference type="GO" id="GO:0015969">
    <property type="term" value="P:guanosine tetraphosphate metabolic process"/>
    <property type="evidence" value="ECO:0007669"/>
    <property type="project" value="InterPro"/>
</dbReference>
<dbReference type="PANTHER" id="PTHR41773">
    <property type="entry name" value="GTP PYROPHOSPHATASE-RELATED"/>
    <property type="match status" value="1"/>
</dbReference>
<dbReference type="EMBL" id="GG698918">
    <property type="protein sequence ID" value="EEU38293.1"/>
    <property type="molecule type" value="Genomic_DNA"/>
</dbReference>
<dbReference type="eggNOG" id="ENOG502R99C">
    <property type="taxonomic scope" value="Eukaryota"/>
</dbReference>
<dbReference type="Proteomes" id="UP000005206">
    <property type="component" value="Chromosome 2"/>
</dbReference>
<keyword evidence="3" id="KW-1185">Reference proteome</keyword>
<dbReference type="KEGG" id="nhe:NECHADRAFT_77117"/>
<dbReference type="InterPro" id="IPR043519">
    <property type="entry name" value="NT_sf"/>
</dbReference>
<dbReference type="HOGENOM" id="CLU_359061_0_0_1"/>
<dbReference type="PANTHER" id="PTHR41773:SF1">
    <property type="entry name" value="RELA_SPOT DOMAIN-CONTAINING PROTEIN"/>
    <property type="match status" value="1"/>
</dbReference>
<protein>
    <recommendedName>
        <fullName evidence="1">RelA/SpoT domain-containing protein</fullName>
    </recommendedName>
</protein>
<organism evidence="2 3">
    <name type="scientific">Fusarium vanettenii (strain ATCC MYA-4622 / CBS 123669 / FGSC 9596 / NRRL 45880 / 77-13-4)</name>
    <name type="common">Fusarium solani subsp. pisi</name>
    <dbReference type="NCBI Taxonomy" id="660122"/>
    <lineage>
        <taxon>Eukaryota</taxon>
        <taxon>Fungi</taxon>
        <taxon>Dikarya</taxon>
        <taxon>Ascomycota</taxon>
        <taxon>Pezizomycotina</taxon>
        <taxon>Sordariomycetes</taxon>
        <taxon>Hypocreomycetidae</taxon>
        <taxon>Hypocreales</taxon>
        <taxon>Nectriaceae</taxon>
        <taxon>Fusarium</taxon>
        <taxon>Fusarium solani species complex</taxon>
        <taxon>Fusarium vanettenii</taxon>
    </lineage>
</organism>
<dbReference type="OrthoDB" id="4719016at2759"/>
<sequence length="780" mass="88552">MSGTISALDNDGRSREGFITVTARDGMPLRFYRTQEHDKGNAAIKSFIRDEFAGDQDEWDALRRYAVEVIEDGLRDLGIRARVTSRVKSLQSLEKKLHERNLQKPYSDRDSILADQIDFVGIRIILFYPNQKSEVIQMLGRLFEYRSTRSFRRDWKPKKWQVNDKVHGEYSADHIWLRIQDTEPPTEAPMPGKYINQPFEVQLRSLLMDVWSSMSHDLQYKSYQGTLSATEHSLLDMLKGSTEKGDAEIGLLGQPEKPKLHGAGDKTLPVPRAFDEILEQHLLRDKSREEHHDEVELLITALKEAAVTAPPKVGECLVECAEQLTALRSQHLDRLELDKKPLSLNEVHKILTDHIPQHVISEVPMGNMELLLLMLQRMNASTPDKLRGFLLNRNVRGRIDEDLKSWSRHDKLLPPTISLYILKRILEELVREDMITIKDESRRFYYGDNLISAAENAWLHSNSFDPADSLLSHSLSQTLIWVYHAVDRGSNCTLQPWQIEKCARVWAAFVSTSHGCHCRGDLVAELSYLGLMPSPQELADKQACSSSLHSQVQRHEHLLDAQVSSSSLVIPPRNQCLFKFIRQLQSIDPESWNRGIGKFFSKQEGRLAELLWGDEVDGHVSSPVRISAWLAEIGEDGLLQEYLDPEWDPTATTTSGLSKMGKLVHLAITLGNEEMKKITLSIVYTVSNEPGGSECESGSSIVERIAFWLADIGEHDLLQEYLNPACDLARTARGFVMMRKLSELATKYGNEDVKEFTSSMRIPSLKQSRAAPKDKSIDGQ</sequence>
<dbReference type="STRING" id="660122.C7ZCN9"/>
<evidence type="ECO:0000313" key="3">
    <source>
        <dbReference type="Proteomes" id="UP000005206"/>
    </source>
</evidence>
<dbReference type="Gene3D" id="3.30.460.10">
    <property type="entry name" value="Beta Polymerase, domain 2"/>
    <property type="match status" value="1"/>
</dbReference>
<dbReference type="VEuPathDB" id="FungiDB:NECHADRAFT_77117"/>
<dbReference type="Pfam" id="PF04607">
    <property type="entry name" value="RelA_SpoT"/>
    <property type="match status" value="1"/>
</dbReference>
<reference evidence="2 3" key="1">
    <citation type="journal article" date="2009" name="PLoS Genet.">
        <title>The genome of Nectria haematococca: contribution of supernumerary chromosomes to gene expansion.</title>
        <authorList>
            <person name="Coleman J.J."/>
            <person name="Rounsley S.D."/>
            <person name="Rodriguez-Carres M."/>
            <person name="Kuo A."/>
            <person name="Wasmann C.C."/>
            <person name="Grimwood J."/>
            <person name="Schmutz J."/>
            <person name="Taga M."/>
            <person name="White G.J."/>
            <person name="Zhou S."/>
            <person name="Schwartz D.C."/>
            <person name="Freitag M."/>
            <person name="Ma L.J."/>
            <person name="Danchin E.G."/>
            <person name="Henrissat B."/>
            <person name="Coutinho P.M."/>
            <person name="Nelson D.R."/>
            <person name="Straney D."/>
            <person name="Napoli C.A."/>
            <person name="Barker B.M."/>
            <person name="Gribskov M."/>
            <person name="Rep M."/>
            <person name="Kroken S."/>
            <person name="Molnar I."/>
            <person name="Rensing C."/>
            <person name="Kennell J.C."/>
            <person name="Zamora J."/>
            <person name="Farman M.L."/>
            <person name="Selker E.U."/>
            <person name="Salamov A."/>
            <person name="Shapiro H."/>
            <person name="Pangilinan J."/>
            <person name="Lindquist E."/>
            <person name="Lamers C."/>
            <person name="Grigoriev I.V."/>
            <person name="Geiser D.M."/>
            <person name="Covert S.F."/>
            <person name="Temporini E."/>
            <person name="Vanetten H.D."/>
        </authorList>
    </citation>
    <scope>NUCLEOTIDE SEQUENCE [LARGE SCALE GENOMIC DNA]</scope>
    <source>
        <strain evidence="3">ATCC MYA-4622 / CBS 123669 / FGSC 9596 / NRRL 45880 / 77-13-4</strain>
    </source>
</reference>
<dbReference type="SMART" id="SM00954">
    <property type="entry name" value="RelA_SpoT"/>
    <property type="match status" value="1"/>
</dbReference>
<dbReference type="InterPro" id="IPR007685">
    <property type="entry name" value="RelA_SpoT"/>
</dbReference>
<dbReference type="CDD" id="cd05399">
    <property type="entry name" value="NT_Rel-Spo_like"/>
    <property type="match status" value="1"/>
</dbReference>
<feature type="domain" description="RelA/SpoT" evidence="1">
    <location>
        <begin position="85"/>
        <end position="226"/>
    </location>
</feature>
<accession>C7ZCN9</accession>
<dbReference type="InParanoid" id="C7ZCN9"/>
<dbReference type="RefSeq" id="XP_003044006.1">
    <property type="nucleotide sequence ID" value="XM_003043960.1"/>
</dbReference>
<name>C7ZCN9_FUSV7</name>
<proteinExistence type="predicted"/>
<dbReference type="GeneID" id="9670442"/>
<gene>
    <name evidence="2" type="ORF">NECHADRAFT_77117</name>
</gene>
<evidence type="ECO:0000259" key="1">
    <source>
        <dbReference type="SMART" id="SM00954"/>
    </source>
</evidence>
<dbReference type="SUPFAM" id="SSF81301">
    <property type="entry name" value="Nucleotidyltransferase"/>
    <property type="match status" value="1"/>
</dbReference>
<evidence type="ECO:0000313" key="2">
    <source>
        <dbReference type="EMBL" id="EEU38293.1"/>
    </source>
</evidence>
<dbReference type="AlphaFoldDB" id="C7ZCN9"/>